<accession>A0AAW3ZQK9</accession>
<dbReference type="InterPro" id="IPR010987">
    <property type="entry name" value="Glutathione-S-Trfase_C-like"/>
</dbReference>
<dbReference type="Gene3D" id="3.40.30.10">
    <property type="entry name" value="Glutaredoxin"/>
    <property type="match status" value="1"/>
</dbReference>
<evidence type="ECO:0000259" key="2">
    <source>
        <dbReference type="PROSITE" id="PS50405"/>
    </source>
</evidence>
<dbReference type="SUPFAM" id="SSF47616">
    <property type="entry name" value="GST C-terminal domain-like"/>
    <property type="match status" value="1"/>
</dbReference>
<feature type="domain" description="GST C-terminal" evidence="2">
    <location>
        <begin position="74"/>
        <end position="196"/>
    </location>
</feature>
<evidence type="ECO:0000313" key="4">
    <source>
        <dbReference type="Proteomes" id="UP000613768"/>
    </source>
</evidence>
<dbReference type="PROSITE" id="PS50404">
    <property type="entry name" value="GST_NTER"/>
    <property type="match status" value="1"/>
</dbReference>
<dbReference type="Pfam" id="PF13409">
    <property type="entry name" value="GST_N_2"/>
    <property type="match status" value="1"/>
</dbReference>
<feature type="domain" description="GST N-terminal" evidence="1">
    <location>
        <begin position="1"/>
        <end position="68"/>
    </location>
</feature>
<dbReference type="SFLD" id="SFLDG01150">
    <property type="entry name" value="Main.1:_Beta-like"/>
    <property type="match status" value="1"/>
</dbReference>
<dbReference type="CDD" id="cd03057">
    <property type="entry name" value="GST_N_Beta"/>
    <property type="match status" value="1"/>
</dbReference>
<dbReference type="CDD" id="cd03188">
    <property type="entry name" value="GST_C_Beta"/>
    <property type="match status" value="1"/>
</dbReference>
<evidence type="ECO:0000313" key="3">
    <source>
        <dbReference type="EMBL" id="MBD8528238.1"/>
    </source>
</evidence>
<dbReference type="PROSITE" id="PS50405">
    <property type="entry name" value="GST_CTER"/>
    <property type="match status" value="1"/>
</dbReference>
<dbReference type="SUPFAM" id="SSF52833">
    <property type="entry name" value="Thioredoxin-like"/>
    <property type="match status" value="1"/>
</dbReference>
<dbReference type="SFLD" id="SFLDG00358">
    <property type="entry name" value="Main_(cytGST)"/>
    <property type="match status" value="1"/>
</dbReference>
<dbReference type="InterPro" id="IPR004046">
    <property type="entry name" value="GST_C"/>
</dbReference>
<comment type="caution">
    <text evidence="3">The sequence shown here is derived from an EMBL/GenBank/DDBJ whole genome shotgun (WGS) entry which is preliminary data.</text>
</comment>
<name>A0AAW3ZQK9_9GAMM</name>
<sequence length="197" mass="22316">MIPHWLLLEIGLPVEMVKLDLASREHKRPEYLALNPAGTVPTLVVGDQVITESAAILLWLVEQAPGQWLAPAMGTAQRAQFLQHVVHLANTLQPAFRRWFYPEEAAGAAAAAANKQHAERDIALEWERWNGLLAERPYLLGTDISAADFYLCVLMRWSRNMPRPATDWPHLARFAATLKARPSFALLYQREELTDWT</sequence>
<protein>
    <submittedName>
        <fullName evidence="3">Glutathione S-transferase family protein</fullName>
    </submittedName>
</protein>
<organism evidence="3 4">
    <name type="scientific">Pseudomarimonas arenosa</name>
    <dbReference type="NCBI Taxonomy" id="2774145"/>
    <lineage>
        <taxon>Bacteria</taxon>
        <taxon>Pseudomonadati</taxon>
        <taxon>Pseudomonadota</taxon>
        <taxon>Gammaproteobacteria</taxon>
        <taxon>Lysobacterales</taxon>
        <taxon>Lysobacteraceae</taxon>
        <taxon>Pseudomarimonas</taxon>
    </lineage>
</organism>
<dbReference type="InterPro" id="IPR036249">
    <property type="entry name" value="Thioredoxin-like_sf"/>
</dbReference>
<evidence type="ECO:0000259" key="1">
    <source>
        <dbReference type="PROSITE" id="PS50404"/>
    </source>
</evidence>
<keyword evidence="4" id="KW-1185">Reference proteome</keyword>
<dbReference type="Pfam" id="PF14497">
    <property type="entry name" value="GST_C_3"/>
    <property type="match status" value="1"/>
</dbReference>
<dbReference type="Gene3D" id="1.20.1050.10">
    <property type="match status" value="1"/>
</dbReference>
<dbReference type="InterPro" id="IPR040079">
    <property type="entry name" value="Glutathione_S-Trfase"/>
</dbReference>
<dbReference type="AlphaFoldDB" id="A0AAW3ZQK9"/>
<dbReference type="Proteomes" id="UP000613768">
    <property type="component" value="Unassembled WGS sequence"/>
</dbReference>
<proteinExistence type="predicted"/>
<gene>
    <name evidence="3" type="ORF">IFO71_21020</name>
</gene>
<dbReference type="InterPro" id="IPR004045">
    <property type="entry name" value="Glutathione_S-Trfase_N"/>
</dbReference>
<dbReference type="EMBL" id="JACYTR010000101">
    <property type="protein sequence ID" value="MBD8528238.1"/>
    <property type="molecule type" value="Genomic_DNA"/>
</dbReference>
<dbReference type="SFLD" id="SFLDS00019">
    <property type="entry name" value="Glutathione_Transferase_(cytos"/>
    <property type="match status" value="1"/>
</dbReference>
<dbReference type="PANTHER" id="PTHR44051:SF21">
    <property type="entry name" value="GLUTATHIONE S-TRANSFERASE FAMILY PROTEIN"/>
    <property type="match status" value="1"/>
</dbReference>
<reference evidence="3 4" key="1">
    <citation type="submission" date="2020-09" db="EMBL/GenBank/DDBJ databases">
        <title>Pseudoxanthomonas sp. CAU 1598 isolated from sand of Yaerae Beach.</title>
        <authorList>
            <person name="Kim W."/>
        </authorList>
    </citation>
    <scope>NUCLEOTIDE SEQUENCE [LARGE SCALE GENOMIC DNA]</scope>
    <source>
        <strain evidence="3 4">CAU 1598</strain>
    </source>
</reference>
<dbReference type="PANTHER" id="PTHR44051">
    <property type="entry name" value="GLUTATHIONE S-TRANSFERASE-RELATED"/>
    <property type="match status" value="1"/>
</dbReference>
<dbReference type="InterPro" id="IPR036282">
    <property type="entry name" value="Glutathione-S-Trfase_C_sf"/>
</dbReference>